<dbReference type="NCBIfam" id="NF041546">
    <property type="entry name" value="ParA_partition"/>
    <property type="match status" value="1"/>
</dbReference>
<keyword evidence="3" id="KW-1185">Reference proteome</keyword>
<dbReference type="PANTHER" id="PTHR13696">
    <property type="entry name" value="P-LOOP CONTAINING NUCLEOSIDE TRIPHOSPHATE HYDROLASE"/>
    <property type="match status" value="1"/>
</dbReference>
<dbReference type="EMBL" id="FZOY01000004">
    <property type="protein sequence ID" value="SNS86440.1"/>
    <property type="molecule type" value="Genomic_DNA"/>
</dbReference>
<organism evidence="2 3">
    <name type="scientific">Tropicimonas sediminicola</name>
    <dbReference type="NCBI Taxonomy" id="1031541"/>
    <lineage>
        <taxon>Bacteria</taxon>
        <taxon>Pseudomonadati</taxon>
        <taxon>Pseudomonadota</taxon>
        <taxon>Alphaproteobacteria</taxon>
        <taxon>Rhodobacterales</taxon>
        <taxon>Roseobacteraceae</taxon>
        <taxon>Tropicimonas</taxon>
    </lineage>
</organism>
<name>A0A239HYK6_9RHOB</name>
<reference evidence="2 3" key="1">
    <citation type="submission" date="2017-06" db="EMBL/GenBank/DDBJ databases">
        <authorList>
            <person name="Kim H.J."/>
            <person name="Triplett B.A."/>
        </authorList>
    </citation>
    <scope>NUCLEOTIDE SEQUENCE [LARGE SCALE GENOMIC DNA]</scope>
    <source>
        <strain evidence="2 3">DSM 29339</strain>
    </source>
</reference>
<dbReference type="OrthoDB" id="9804460at2"/>
<dbReference type="Proteomes" id="UP000198426">
    <property type="component" value="Unassembled WGS sequence"/>
</dbReference>
<dbReference type="InterPro" id="IPR050678">
    <property type="entry name" value="DNA_Partitioning_ATPase"/>
</dbReference>
<dbReference type="InterPro" id="IPR027417">
    <property type="entry name" value="P-loop_NTPase"/>
</dbReference>
<dbReference type="CDD" id="cd02042">
    <property type="entry name" value="ParAB_family"/>
    <property type="match status" value="1"/>
</dbReference>
<dbReference type="InterPro" id="IPR002586">
    <property type="entry name" value="CobQ/CobB/MinD/ParA_Nub-bd_dom"/>
</dbReference>
<dbReference type="InterPro" id="IPR048089">
    <property type="entry name" value="McdA"/>
</dbReference>
<dbReference type="RefSeq" id="WP_089233198.1">
    <property type="nucleotide sequence ID" value="NZ_FZOY01000004.1"/>
</dbReference>
<dbReference type="Gene3D" id="3.40.50.300">
    <property type="entry name" value="P-loop containing nucleotide triphosphate hydrolases"/>
    <property type="match status" value="1"/>
</dbReference>
<evidence type="ECO:0000313" key="3">
    <source>
        <dbReference type="Proteomes" id="UP000198426"/>
    </source>
</evidence>
<evidence type="ECO:0000313" key="2">
    <source>
        <dbReference type="EMBL" id="SNS86440.1"/>
    </source>
</evidence>
<evidence type="ECO:0000259" key="1">
    <source>
        <dbReference type="Pfam" id="PF01656"/>
    </source>
</evidence>
<protein>
    <submittedName>
        <fullName evidence="2">Chromosome partitioning protein</fullName>
    </submittedName>
</protein>
<feature type="domain" description="CobQ/CobB/MinD/ParA nucleotide binding" evidence="1">
    <location>
        <begin position="6"/>
        <end position="167"/>
    </location>
</feature>
<accession>A0A239HYK6</accession>
<dbReference type="SUPFAM" id="SSF52540">
    <property type="entry name" value="P-loop containing nucleoside triphosphate hydrolases"/>
    <property type="match status" value="1"/>
</dbReference>
<sequence>MAGYTITVAQQKGGSGKTTVAVNLAVHLLDAGHSVAVLDTDPQGSMGRWFMTRNEATGGAPGMDFSTASAWGVGYECDKLKRTNDFVIVDTPPKADSDLRPALREADLVIVPVSASQLDLWATEAVLELVDRTRKPALTVLNRARTGTRLAADIVEQMRGLEAPVAETILGNRVVFAEALGLGFGVTERQRRGAAAGEIAALAAEIAGMLEA</sequence>
<gene>
    <name evidence="2" type="ORF">SAMN05421757_104101</name>
</gene>
<dbReference type="Pfam" id="PF01656">
    <property type="entry name" value="CbiA"/>
    <property type="match status" value="1"/>
</dbReference>
<dbReference type="PIRSF" id="PIRSF009320">
    <property type="entry name" value="Nuc_binding_HP_1000"/>
    <property type="match status" value="1"/>
</dbReference>
<dbReference type="AlphaFoldDB" id="A0A239HYK6"/>
<dbReference type="PANTHER" id="PTHR13696:SF96">
    <property type="entry name" value="COBQ_COBB_MIND_PARA NUCLEOTIDE BINDING DOMAIN-CONTAINING PROTEIN"/>
    <property type="match status" value="1"/>
</dbReference>
<proteinExistence type="predicted"/>